<evidence type="ECO:0000313" key="3">
    <source>
        <dbReference type="EMBL" id="OPJ79976.1"/>
    </source>
</evidence>
<evidence type="ECO:0000256" key="1">
    <source>
        <dbReference type="SAM" id="Coils"/>
    </source>
</evidence>
<organism evidence="3 4">
    <name type="scientific">Patagioenas fasciata monilis</name>
    <dbReference type="NCBI Taxonomy" id="372326"/>
    <lineage>
        <taxon>Eukaryota</taxon>
        <taxon>Metazoa</taxon>
        <taxon>Chordata</taxon>
        <taxon>Craniata</taxon>
        <taxon>Vertebrata</taxon>
        <taxon>Euteleostomi</taxon>
        <taxon>Archelosauria</taxon>
        <taxon>Archosauria</taxon>
        <taxon>Dinosauria</taxon>
        <taxon>Saurischia</taxon>
        <taxon>Theropoda</taxon>
        <taxon>Coelurosauria</taxon>
        <taxon>Aves</taxon>
        <taxon>Neognathae</taxon>
        <taxon>Neoaves</taxon>
        <taxon>Columbimorphae</taxon>
        <taxon>Columbiformes</taxon>
        <taxon>Columbidae</taxon>
        <taxon>Patagioenas</taxon>
    </lineage>
</organism>
<dbReference type="EMBL" id="LSYS01004331">
    <property type="protein sequence ID" value="OPJ79976.1"/>
    <property type="molecule type" value="Genomic_DNA"/>
</dbReference>
<name>A0A1V4K6A4_PATFA</name>
<protein>
    <submittedName>
        <fullName evidence="3">Potassium voltage-gated channel subfamily H member 7 isoform A</fullName>
    </submittedName>
</protein>
<keyword evidence="4" id="KW-1185">Reference proteome</keyword>
<dbReference type="AlphaFoldDB" id="A0A1V4K6A4"/>
<feature type="region of interest" description="Disordered" evidence="2">
    <location>
        <begin position="22"/>
        <end position="79"/>
    </location>
</feature>
<gene>
    <name evidence="3" type="primary">KCNH7</name>
    <name evidence="3" type="ORF">AV530_002400</name>
</gene>
<dbReference type="OrthoDB" id="432483at2759"/>
<keyword evidence="1" id="KW-0175">Coiled coil</keyword>
<feature type="coiled-coil region" evidence="1">
    <location>
        <begin position="149"/>
        <end position="176"/>
    </location>
</feature>
<dbReference type="Proteomes" id="UP000190648">
    <property type="component" value="Unassembled WGS sequence"/>
</dbReference>
<evidence type="ECO:0000256" key="2">
    <source>
        <dbReference type="SAM" id="MobiDB-lite"/>
    </source>
</evidence>
<sequence length="317" mass="35561">MIMTAIEDCPDNGQISLQLKNDYFKENDQSDPEPSGDTTTYYQSIKKHFEEKKSTSSSFVSSTEDEQKPLFSGIADYPPVTEKNTEVDFEEMVHATEEVLIDKSSPCKDIADKRDWEQENIQEYQDSPTQSALPHVTWGICETESDFIYGEVENRLDLLQEQLNRLESQMTADIQTILQLLQRQSTLIPPAYSMVTAGAEYQQPAIRVIQKLQPAASIKTDRTFSPSSQCPEFPDLGKGKLKSKESLSSGVHLNTASEDNLASFLDQEHDQSVEHPSQHCKTYLQPVRHPSLPESSLSTVGILSLHRHVSDPGLPGK</sequence>
<accession>A0A1V4K6A4</accession>
<proteinExistence type="predicted"/>
<feature type="region of interest" description="Disordered" evidence="2">
    <location>
        <begin position="220"/>
        <end position="241"/>
    </location>
</feature>
<reference evidence="3 4" key="1">
    <citation type="submission" date="2016-02" db="EMBL/GenBank/DDBJ databases">
        <title>Band-tailed pigeon sequencing and assembly.</title>
        <authorList>
            <person name="Soares A.E."/>
            <person name="Novak B.J."/>
            <person name="Rice E.S."/>
            <person name="O'Connell B."/>
            <person name="Chang D."/>
            <person name="Weber S."/>
            <person name="Shapiro B."/>
        </authorList>
    </citation>
    <scope>NUCLEOTIDE SEQUENCE [LARGE SCALE GENOMIC DNA]</scope>
    <source>
        <strain evidence="3">BTP2013</strain>
        <tissue evidence="3">Blood</tissue>
    </source>
</reference>
<evidence type="ECO:0000313" key="4">
    <source>
        <dbReference type="Proteomes" id="UP000190648"/>
    </source>
</evidence>
<comment type="caution">
    <text evidence="3">The sequence shown here is derived from an EMBL/GenBank/DDBJ whole genome shotgun (WGS) entry which is preliminary data.</text>
</comment>